<dbReference type="Proteomes" id="UP001141806">
    <property type="component" value="Unassembled WGS sequence"/>
</dbReference>
<evidence type="ECO:0000313" key="3">
    <source>
        <dbReference type="Proteomes" id="UP001141806"/>
    </source>
</evidence>
<keyword evidence="3" id="KW-1185">Reference proteome</keyword>
<evidence type="ECO:0000313" key="2">
    <source>
        <dbReference type="EMBL" id="KAJ4975050.1"/>
    </source>
</evidence>
<sequence length="112" mass="12816">MRGRRREGKCRRRRLSEEEEERKTSKMLKQILEALQLKGLLHSKTDGTDRVALSSVSCVYRKKNRVELGCPSDSSHLCVFSVSDNNSNVVRPIPLLGPPMLRPRKWVKGISK</sequence>
<proteinExistence type="predicted"/>
<comment type="caution">
    <text evidence="2">The sequence shown here is derived from an EMBL/GenBank/DDBJ whole genome shotgun (WGS) entry which is preliminary data.</text>
</comment>
<gene>
    <name evidence="2" type="ORF">NE237_008224</name>
</gene>
<name>A0A9Q0KQZ3_9MAGN</name>
<dbReference type="EMBL" id="JAMYWD010000004">
    <property type="protein sequence ID" value="KAJ4975050.1"/>
    <property type="molecule type" value="Genomic_DNA"/>
</dbReference>
<feature type="region of interest" description="Disordered" evidence="1">
    <location>
        <begin position="1"/>
        <end position="23"/>
    </location>
</feature>
<dbReference type="AlphaFoldDB" id="A0A9Q0KQZ3"/>
<organism evidence="2 3">
    <name type="scientific">Protea cynaroides</name>
    <dbReference type="NCBI Taxonomy" id="273540"/>
    <lineage>
        <taxon>Eukaryota</taxon>
        <taxon>Viridiplantae</taxon>
        <taxon>Streptophyta</taxon>
        <taxon>Embryophyta</taxon>
        <taxon>Tracheophyta</taxon>
        <taxon>Spermatophyta</taxon>
        <taxon>Magnoliopsida</taxon>
        <taxon>Proteales</taxon>
        <taxon>Proteaceae</taxon>
        <taxon>Protea</taxon>
    </lineage>
</organism>
<feature type="compositionally biased region" description="Basic residues" evidence="1">
    <location>
        <begin position="1"/>
        <end position="14"/>
    </location>
</feature>
<accession>A0A9Q0KQZ3</accession>
<reference evidence="2" key="1">
    <citation type="journal article" date="2023" name="Plant J.">
        <title>The genome of the king protea, Protea cynaroides.</title>
        <authorList>
            <person name="Chang J."/>
            <person name="Duong T.A."/>
            <person name="Schoeman C."/>
            <person name="Ma X."/>
            <person name="Roodt D."/>
            <person name="Barker N."/>
            <person name="Li Z."/>
            <person name="Van de Peer Y."/>
            <person name="Mizrachi E."/>
        </authorList>
    </citation>
    <scope>NUCLEOTIDE SEQUENCE</scope>
    <source>
        <tissue evidence="2">Young leaves</tissue>
    </source>
</reference>
<evidence type="ECO:0000256" key="1">
    <source>
        <dbReference type="SAM" id="MobiDB-lite"/>
    </source>
</evidence>
<protein>
    <submittedName>
        <fullName evidence="2">Uncharacterized protein</fullName>
    </submittedName>
</protein>